<comment type="caution">
    <text evidence="12">The sequence shown here is derived from an EMBL/GenBank/DDBJ whole genome shotgun (WGS) entry which is preliminary data.</text>
</comment>
<dbReference type="InterPro" id="IPR035437">
    <property type="entry name" value="SNase_OB-fold_sf"/>
</dbReference>
<dbReference type="SUPFAM" id="SSF52540">
    <property type="entry name" value="P-loop containing nucleoside triphosphate hydrolases"/>
    <property type="match status" value="2"/>
</dbReference>
<gene>
    <name evidence="12" type="ORF">FSP39_003420</name>
</gene>
<dbReference type="Proteomes" id="UP001186944">
    <property type="component" value="Unassembled WGS sequence"/>
</dbReference>
<evidence type="ECO:0000259" key="10">
    <source>
        <dbReference type="PROSITE" id="PS51192"/>
    </source>
</evidence>
<proteinExistence type="predicted"/>
<dbReference type="Gene3D" id="2.40.50.90">
    <property type="match status" value="2"/>
</dbReference>
<evidence type="ECO:0000259" key="11">
    <source>
        <dbReference type="PROSITE" id="PS51203"/>
    </source>
</evidence>
<dbReference type="InterPro" id="IPR002999">
    <property type="entry name" value="Tudor"/>
</dbReference>
<dbReference type="Pfam" id="PF00567">
    <property type="entry name" value="TUDOR"/>
    <property type="match status" value="1"/>
</dbReference>
<dbReference type="CDD" id="cd20435">
    <property type="entry name" value="Tudor_TDRD12_rpt2"/>
    <property type="match status" value="1"/>
</dbReference>
<evidence type="ECO:0000256" key="4">
    <source>
        <dbReference type="ARBA" id="ARBA00022801"/>
    </source>
</evidence>
<keyword evidence="13" id="KW-1185">Reference proteome</keyword>
<feature type="domain" description="CS" evidence="11">
    <location>
        <begin position="692"/>
        <end position="799"/>
    </location>
</feature>
<evidence type="ECO:0000259" key="9">
    <source>
        <dbReference type="PROSITE" id="PS50304"/>
    </source>
</evidence>
<keyword evidence="5" id="KW-0347">Helicase</keyword>
<organism evidence="12 13">
    <name type="scientific">Pinctada imbricata</name>
    <name type="common">Atlantic pearl-oyster</name>
    <name type="synonym">Pinctada martensii</name>
    <dbReference type="NCBI Taxonomy" id="66713"/>
    <lineage>
        <taxon>Eukaryota</taxon>
        <taxon>Metazoa</taxon>
        <taxon>Spiralia</taxon>
        <taxon>Lophotrochozoa</taxon>
        <taxon>Mollusca</taxon>
        <taxon>Bivalvia</taxon>
        <taxon>Autobranchia</taxon>
        <taxon>Pteriomorphia</taxon>
        <taxon>Pterioida</taxon>
        <taxon>Pterioidea</taxon>
        <taxon>Pteriidae</taxon>
        <taxon>Pinctada</taxon>
    </lineage>
</organism>
<accession>A0AA89BSZ8</accession>
<dbReference type="PANTHER" id="PTHR22655">
    <property type="entry name" value="ATP-DEPENDENT RNA HELICASE TDRD12-RELATED"/>
    <property type="match status" value="1"/>
</dbReference>
<dbReference type="SMART" id="SM00333">
    <property type="entry name" value="TUDOR"/>
    <property type="match status" value="1"/>
</dbReference>
<dbReference type="InterPro" id="IPR027417">
    <property type="entry name" value="P-loop_NTPase"/>
</dbReference>
<feature type="domain" description="Helicase ATP-binding" evidence="10">
    <location>
        <begin position="1"/>
        <end position="153"/>
    </location>
</feature>
<reference evidence="12" key="1">
    <citation type="submission" date="2019-08" db="EMBL/GenBank/DDBJ databases">
        <title>The improved chromosome-level genome for the pearl oyster Pinctada fucata martensii using PacBio sequencing and Hi-C.</title>
        <authorList>
            <person name="Zheng Z."/>
        </authorList>
    </citation>
    <scope>NUCLEOTIDE SEQUENCE</scope>
    <source>
        <strain evidence="12">ZZ-2019</strain>
        <tissue evidence="12">Adductor muscle</tissue>
    </source>
</reference>
<name>A0AA89BSZ8_PINIB</name>
<comment type="catalytic activity">
    <reaction evidence="7">
        <text>ATP + H2O = ADP + phosphate + H(+)</text>
        <dbReference type="Rhea" id="RHEA:13065"/>
        <dbReference type="ChEBI" id="CHEBI:15377"/>
        <dbReference type="ChEBI" id="CHEBI:15378"/>
        <dbReference type="ChEBI" id="CHEBI:30616"/>
        <dbReference type="ChEBI" id="CHEBI:43474"/>
        <dbReference type="ChEBI" id="CHEBI:456216"/>
        <dbReference type="EC" id="3.6.4.13"/>
    </reaction>
</comment>
<feature type="compositionally biased region" description="Acidic residues" evidence="8">
    <location>
        <begin position="863"/>
        <end position="872"/>
    </location>
</feature>
<dbReference type="InterPro" id="IPR007052">
    <property type="entry name" value="CS_dom"/>
</dbReference>
<dbReference type="GO" id="GO:0016787">
    <property type="term" value="F:hydrolase activity"/>
    <property type="evidence" value="ECO:0007669"/>
    <property type="project" value="UniProtKB-KW"/>
</dbReference>
<evidence type="ECO:0000256" key="8">
    <source>
        <dbReference type="SAM" id="MobiDB-lite"/>
    </source>
</evidence>
<dbReference type="GO" id="GO:0005524">
    <property type="term" value="F:ATP binding"/>
    <property type="evidence" value="ECO:0007669"/>
    <property type="project" value="UniProtKB-KW"/>
</dbReference>
<dbReference type="PROSITE" id="PS50304">
    <property type="entry name" value="TUDOR"/>
    <property type="match status" value="1"/>
</dbReference>
<evidence type="ECO:0000256" key="7">
    <source>
        <dbReference type="ARBA" id="ARBA00047984"/>
    </source>
</evidence>
<dbReference type="InterPro" id="IPR014001">
    <property type="entry name" value="Helicase_ATP-bd"/>
</dbReference>
<protein>
    <recommendedName>
        <fullName evidence="1">RNA helicase</fullName>
        <ecNumber evidence="1">3.6.4.13</ecNumber>
    </recommendedName>
</protein>
<dbReference type="AlphaFoldDB" id="A0AA89BSZ8"/>
<evidence type="ECO:0000313" key="12">
    <source>
        <dbReference type="EMBL" id="KAK3094560.1"/>
    </source>
</evidence>
<evidence type="ECO:0000256" key="2">
    <source>
        <dbReference type="ARBA" id="ARBA00022737"/>
    </source>
</evidence>
<dbReference type="EC" id="3.6.4.13" evidence="1"/>
<dbReference type="PROSITE" id="PS51192">
    <property type="entry name" value="HELICASE_ATP_BIND_1"/>
    <property type="match status" value="1"/>
</dbReference>
<dbReference type="SUPFAM" id="SSF49764">
    <property type="entry name" value="HSP20-like chaperones"/>
    <property type="match status" value="1"/>
</dbReference>
<dbReference type="PANTHER" id="PTHR22655:SF2">
    <property type="entry name" value="ATP-DEPENDENT RNA HELICASE TDRD12-RELATED"/>
    <property type="match status" value="1"/>
</dbReference>
<dbReference type="Gene3D" id="3.40.50.300">
    <property type="entry name" value="P-loop containing nucleotide triphosphate hydrolases"/>
    <property type="match status" value="1"/>
</dbReference>
<dbReference type="SUPFAM" id="SSF63748">
    <property type="entry name" value="Tudor/PWWP/MBT"/>
    <property type="match status" value="1"/>
</dbReference>
<dbReference type="EMBL" id="VSWD01000008">
    <property type="protein sequence ID" value="KAK3094560.1"/>
    <property type="molecule type" value="Genomic_DNA"/>
</dbReference>
<feature type="region of interest" description="Disordered" evidence="8">
    <location>
        <begin position="853"/>
        <end position="896"/>
    </location>
</feature>
<keyword evidence="6" id="KW-0067">ATP-binding</keyword>
<keyword evidence="4" id="KW-0378">Hydrolase</keyword>
<dbReference type="Gene3D" id="2.60.40.790">
    <property type="match status" value="1"/>
</dbReference>
<evidence type="ECO:0000256" key="6">
    <source>
        <dbReference type="ARBA" id="ARBA00022840"/>
    </source>
</evidence>
<feature type="domain" description="Tudor" evidence="9">
    <location>
        <begin position="579"/>
        <end position="636"/>
    </location>
</feature>
<dbReference type="GO" id="GO:0003724">
    <property type="term" value="F:RNA helicase activity"/>
    <property type="evidence" value="ECO:0007669"/>
    <property type="project" value="UniProtKB-EC"/>
</dbReference>
<evidence type="ECO:0000313" key="13">
    <source>
        <dbReference type="Proteomes" id="UP001186944"/>
    </source>
</evidence>
<keyword evidence="2" id="KW-0677">Repeat</keyword>
<evidence type="ECO:0000256" key="5">
    <source>
        <dbReference type="ARBA" id="ARBA00022806"/>
    </source>
</evidence>
<dbReference type="PROSITE" id="PS51203">
    <property type="entry name" value="CS"/>
    <property type="match status" value="1"/>
</dbReference>
<dbReference type="Gene3D" id="2.30.30.140">
    <property type="match status" value="1"/>
</dbReference>
<dbReference type="GO" id="GO:0042078">
    <property type="term" value="P:germ-line stem cell division"/>
    <property type="evidence" value="ECO:0007669"/>
    <property type="project" value="TreeGrafter"/>
</dbReference>
<sequence length="896" mass="102736">MAYLTPILSALMHPTTYADLPTVNSPLAIVLVPSWIKAQTLYDIASMFVSGLEKLRVMTVYGGGAEETHYISLINGCELLIATPPCLTRMLDKRYVLLDRLSHLVRQLMKQYFHVLKNEEERLAPQQIVIMSSQWCSPIEDFVKAFMLDPTIVITSKFESAVYGKINQVPHMCKSNQRIREITNIIDGISDGTKTMIFCSTVNKVLDLMRILKAHSVFAIECHSQMELLTLEYKVQEWNEPSNKYGPKIMVKSLFSVYRREHKCEQRHTILCEVDAPVNDKLTAGEVKVRVVNVVDASRYYVRVLEHRFDGTKEDHSTDCLVLLKEITSWYSDNLNRVKYENLVFVHVKVENANKTKQTGNYHYFFSSTLIYFKSLVHFVDEGRFEDVSMDKLFELPPHLHTIPFQVMEAYICRIRPVDKDEDWTVNANTAAHEIVEGKVLEGRIVLCIGNTLWLDPLVERQYLTETKIWVNSMFVRTQLLRKGFAVDNPQHIQKLYEVCQGKIHIPDANKKLQSPEESVETDEMSDSVDFHEVFVSEMDMPDLIFLQRNEGNKRMDVMLDDMNAKMEELDPAKRDNSNLKAGSHCLAKLDDCRWYRVKILQIIGNKVEVFCADYGDKQLVDENSLTRICQEFTHLPFQAIECQLADVQPRGEEWVKESGDALWDMTHHVNEDKKRLVAKVVSKSPAMFAGRFKYAVELYDTTTADDVNLAQELVWSGLAAPKEGSNLKDQKRHITPDGEILAIVTNTIQRAKVDGKVFAFNYSLYGKIVPSLCKSLVKSGEVLVSLRKAEKGRWKRLLRQEHRPQNLSIDFDRYIDTSSDNEEIALCTDNEPFILKKTFRSLPKFSRPATLAETPKLKSESETETDSDEDNIYGADFGPIDDYNADPYDLFGCKG</sequence>
<dbReference type="InterPro" id="IPR008978">
    <property type="entry name" value="HSP20-like_chaperone"/>
</dbReference>
<evidence type="ECO:0000256" key="1">
    <source>
        <dbReference type="ARBA" id="ARBA00012552"/>
    </source>
</evidence>
<keyword evidence="3" id="KW-0547">Nucleotide-binding</keyword>
<evidence type="ECO:0000256" key="3">
    <source>
        <dbReference type="ARBA" id="ARBA00022741"/>
    </source>
</evidence>